<dbReference type="EMBL" id="JACHEF010000003">
    <property type="protein sequence ID" value="MBB6411103.1"/>
    <property type="molecule type" value="Genomic_DNA"/>
</dbReference>
<evidence type="ECO:0000313" key="2">
    <source>
        <dbReference type="Proteomes" id="UP000556329"/>
    </source>
</evidence>
<name>A0A841PC31_9HYPH</name>
<organism evidence="1 2">
    <name type="scientific">Mesorhizobium sangaii</name>
    <dbReference type="NCBI Taxonomy" id="505389"/>
    <lineage>
        <taxon>Bacteria</taxon>
        <taxon>Pseudomonadati</taxon>
        <taxon>Pseudomonadota</taxon>
        <taxon>Alphaproteobacteria</taxon>
        <taxon>Hyphomicrobiales</taxon>
        <taxon>Phyllobacteriaceae</taxon>
        <taxon>Mesorhizobium</taxon>
    </lineage>
</organism>
<keyword evidence="2" id="KW-1185">Reference proteome</keyword>
<protein>
    <submittedName>
        <fullName evidence="1">Uncharacterized protein</fullName>
    </submittedName>
</protein>
<evidence type="ECO:0000313" key="1">
    <source>
        <dbReference type="EMBL" id="MBB6411103.1"/>
    </source>
</evidence>
<sequence>MRAMLPFMTATPESIEQVDAVLAEDGRTVILYGHTADENVTFAASIVLPMKVDDASFLKDEWRTLPNLEWHLR</sequence>
<reference evidence="1 2" key="1">
    <citation type="submission" date="2020-08" db="EMBL/GenBank/DDBJ databases">
        <title>Genomic Encyclopedia of Type Strains, Phase IV (KMG-IV): sequencing the most valuable type-strain genomes for metagenomic binning, comparative biology and taxonomic classification.</title>
        <authorList>
            <person name="Goeker M."/>
        </authorList>
    </citation>
    <scope>NUCLEOTIDE SEQUENCE [LARGE SCALE GENOMIC DNA]</scope>
    <source>
        <strain evidence="1 2">DSM 100039</strain>
    </source>
</reference>
<comment type="caution">
    <text evidence="1">The sequence shown here is derived from an EMBL/GenBank/DDBJ whole genome shotgun (WGS) entry which is preliminary data.</text>
</comment>
<dbReference type="Proteomes" id="UP000556329">
    <property type="component" value="Unassembled WGS sequence"/>
</dbReference>
<gene>
    <name evidence="1" type="ORF">HNQ71_003777</name>
</gene>
<accession>A0A841PC31</accession>
<dbReference type="AlphaFoldDB" id="A0A841PC31"/>
<proteinExistence type="predicted"/>